<evidence type="ECO:0000256" key="2">
    <source>
        <dbReference type="ARBA" id="ARBA00004514"/>
    </source>
</evidence>
<feature type="compositionally biased region" description="Polar residues" evidence="7">
    <location>
        <begin position="435"/>
        <end position="455"/>
    </location>
</feature>
<evidence type="ECO:0000256" key="4">
    <source>
        <dbReference type="ARBA" id="ARBA00022490"/>
    </source>
</evidence>
<gene>
    <name evidence="9" type="ORF">PSAL00342_LOCUS104</name>
</gene>
<evidence type="ECO:0000256" key="1">
    <source>
        <dbReference type="ARBA" id="ARBA00004370"/>
    </source>
</evidence>
<evidence type="ECO:0000256" key="3">
    <source>
        <dbReference type="ARBA" id="ARBA00022448"/>
    </source>
</evidence>
<dbReference type="InterPro" id="IPR035999">
    <property type="entry name" value="Sec7_dom_sf"/>
</dbReference>
<sequence length="1627" mass="181774">MEPALDTLQRLIAHGYLRGSTNGIKEDGLCYETINLVCQCYDVPDEAIELKVLRVLLTLVTSSTFQVHNEALLHVIRTCYNIYLGSKSEVNRSTAKASLIQMITIVFKRMEADSSSIPIETVVVAKMLPPEDFGDEKQPFTNFVQNFINRIVADAEGTFYSAPPVTIHDDAFQGAKVFGDLVSNKGGSTGELNPKGEKKIVDTEKEPVDLSGATALQHDAFLVFRSLCKLAARDPNTPTDPYLLKGKVLALELLKILLENAGVEFVENEIFVQAMKEHLCLALLKNCSTDSKEVVKVLNYIFATICLKFRAKLKNEIGVFYPIIVLKQLEDFSGTRVPYWHRLVVVHCLQKVCADAQTLVDLFVNYDCDLESVNLFDRTVLALIQLVQGLSYSPEVAEMVPAQAKLIRNEAMKCLVLILQSLLAWPSEEGGCDKPSQNAEKGSTVGEISSDNDAYQSMPEGLQENENGRKSPTKEDAGTPLHRSTSNLETREIEKRRAHKLGYEAGIALFNGTPLKGMKTLQESGYVGKSPAEVALFLQTTSGLEKSKIGEYLGDHTEECVAVMHAYVDSLDFTGTTFDAAIRNFLSGFRLPGEAQKIDRLMEKFAERYYTCNPGSFRSADVAYVLSYSVIMLNTDAHNPQVKNKMSREDFIKNNRGIDDGEDLDQEFLKDLYDQIVRNEIKMRSDTRRPQAGRRPGPAGVDAIMNLLPGRRAHPSFEAMPDDVIRSIREKMEGKSDSTFYVATNYENMKPMLEAIWAPLLAAFSMLLEDSIDEFVTRSSLQGFRAVIGLSATLYMQTVRDTFVSALSRFTYMRTPEMMMPKHVDVFKTLLEVAEEYGNLLESSWMYVLESVSYFEYIHQQVNGMSDASLFSPEHLEALSPKEEGHGGSKYFKRLSRKGSLSTPHAVPGIAVATLDSLDPGRANSGLIPQGLPPPGVLDFVEASEVDRLFASSGNLSSDAIVHFVEALCMISQREIASHHTPRVFSLTKIVEISQFNMNRIRIVWSRVWTVLGPYFAEVGCHPNLSVALYAVDSLRQLAMKFLERDELANYTFQDDFLRPFVLIMRKSKSVEIRELVIRCVSQMVLARVSNIKSGWKSMFMVFTTAAADSEKGIVQLAFETIEKVVREYFMYVTETEVNTFTDCVNCLIAFTSTRYSPDVSLNAIAFLRFCALKLAEGEIGNIEHADQDGNPERAAISGPLFSEKEAHMFFWFPLLAGLSELTFDPRPEIRHSALEVLFDILNYHGLHFTEGFWERVFSSVLLPMFDHVRAEITDATTFEDSARRAEIDAWLYETCNDCLGHVLSLYSKFQPFLKQVFPQVISLLVGFVRRPHERLAAIGMHSYLSLLQQSSSQFDDKEWQMVLTALQEAAADTLPDIAILTEPHGRRVSEENPGSAANHRKYRDLTTGAGSRKLAEVKTRTKTQLLIVSSISQIYGGSFLEIPSKYVDVLLDVVNSCAAHARKVNSDTVLRARVIEAQEESKLSAAAVLPDPPLQQLEDEASHAYLSILMHALAVEKTEGASSIWKDANVEERLVQFSMLVLDNFLPKEEEKGAEVALVTARTPLVVAVLRALLSFAEEEFKTHLSELMPILTHLIEAEYSPSEVTKAVSEVLVGRMGKLVVEELV</sequence>
<dbReference type="Pfam" id="PF16213">
    <property type="entry name" value="DCB"/>
    <property type="match status" value="1"/>
</dbReference>
<dbReference type="FunFam" id="1.10.220.20:FF:000002">
    <property type="entry name" value="Brefeldin A-inhibited guanine nucleotide-exchange protein 1"/>
    <property type="match status" value="1"/>
</dbReference>
<dbReference type="Pfam" id="PF01369">
    <property type="entry name" value="Sec7"/>
    <property type="match status" value="1"/>
</dbReference>
<dbReference type="InterPro" id="IPR032691">
    <property type="entry name" value="Mon2/Sec7/BIG1-like_HUS"/>
</dbReference>
<dbReference type="InterPro" id="IPR046455">
    <property type="entry name" value="Sec7/BIG1-like_C"/>
</dbReference>
<dbReference type="Pfam" id="PF09324">
    <property type="entry name" value="Sec7-like_HDS"/>
    <property type="match status" value="1"/>
</dbReference>
<feature type="domain" description="SEC7" evidence="8">
    <location>
        <begin position="492"/>
        <end position="679"/>
    </location>
</feature>
<keyword evidence="5" id="KW-0653">Protein transport</keyword>
<protein>
    <recommendedName>
        <fullName evidence="8">SEC7 domain-containing protein</fullName>
    </recommendedName>
</protein>
<dbReference type="SUPFAM" id="SSF48425">
    <property type="entry name" value="Sec7 domain"/>
    <property type="match status" value="1"/>
</dbReference>
<dbReference type="PANTHER" id="PTHR10663:SF375">
    <property type="entry name" value="LD29171P"/>
    <property type="match status" value="1"/>
</dbReference>
<dbReference type="GO" id="GO:0005802">
    <property type="term" value="C:trans-Golgi network"/>
    <property type="evidence" value="ECO:0007669"/>
    <property type="project" value="TreeGrafter"/>
</dbReference>
<dbReference type="Gene3D" id="1.10.1000.11">
    <property type="entry name" value="Arf Nucleotide-binding Site Opener,domain 2"/>
    <property type="match status" value="1"/>
</dbReference>
<dbReference type="InterPro" id="IPR023394">
    <property type="entry name" value="Sec7_C_sf"/>
</dbReference>
<dbReference type="SUPFAM" id="SSF48371">
    <property type="entry name" value="ARM repeat"/>
    <property type="match status" value="2"/>
</dbReference>
<dbReference type="InterPro" id="IPR032817">
    <property type="entry name" value="Mon2_C"/>
</dbReference>
<reference evidence="9" key="1">
    <citation type="submission" date="2021-01" db="EMBL/GenBank/DDBJ databases">
        <authorList>
            <person name="Corre E."/>
            <person name="Pelletier E."/>
            <person name="Niang G."/>
            <person name="Scheremetjew M."/>
            <person name="Finn R."/>
            <person name="Kale V."/>
            <person name="Holt S."/>
            <person name="Cochrane G."/>
            <person name="Meng A."/>
            <person name="Brown T."/>
            <person name="Cohen L."/>
        </authorList>
    </citation>
    <scope>NUCLEOTIDE SEQUENCE</scope>
    <source>
        <strain evidence="9">CCMP1897</strain>
    </source>
</reference>
<feature type="region of interest" description="Disordered" evidence="7">
    <location>
        <begin position="430"/>
        <end position="492"/>
    </location>
</feature>
<dbReference type="PANTHER" id="PTHR10663">
    <property type="entry name" value="GUANYL-NUCLEOTIDE EXCHANGE FACTOR"/>
    <property type="match status" value="1"/>
</dbReference>
<dbReference type="InterPro" id="IPR032629">
    <property type="entry name" value="DCB_dom"/>
</dbReference>
<keyword evidence="3" id="KW-0813">Transport</keyword>
<dbReference type="Gene3D" id="1.25.10.10">
    <property type="entry name" value="Leucine-rich Repeat Variant"/>
    <property type="match status" value="1"/>
</dbReference>
<organism evidence="9">
    <name type="scientific">Picocystis salinarum</name>
    <dbReference type="NCBI Taxonomy" id="88271"/>
    <lineage>
        <taxon>Eukaryota</taxon>
        <taxon>Viridiplantae</taxon>
        <taxon>Chlorophyta</taxon>
        <taxon>Picocystophyceae</taxon>
        <taxon>Picocystales</taxon>
        <taxon>Picocystaceae</taxon>
        <taxon>Picocystis</taxon>
    </lineage>
</organism>
<dbReference type="Pfam" id="PF16206">
    <property type="entry name" value="Mon2_C"/>
    <property type="match status" value="1"/>
</dbReference>
<keyword evidence="6" id="KW-0472">Membrane</keyword>
<dbReference type="GO" id="GO:0015031">
    <property type="term" value="P:protein transport"/>
    <property type="evidence" value="ECO:0007669"/>
    <property type="project" value="UniProtKB-KW"/>
</dbReference>
<dbReference type="SMART" id="SM00222">
    <property type="entry name" value="Sec7"/>
    <property type="match status" value="1"/>
</dbReference>
<dbReference type="GO" id="GO:0032012">
    <property type="term" value="P:regulation of ARF protein signal transduction"/>
    <property type="evidence" value="ECO:0007669"/>
    <property type="project" value="InterPro"/>
</dbReference>
<dbReference type="PROSITE" id="PS50190">
    <property type="entry name" value="SEC7"/>
    <property type="match status" value="1"/>
</dbReference>
<evidence type="ECO:0000259" key="8">
    <source>
        <dbReference type="PROSITE" id="PS50190"/>
    </source>
</evidence>
<proteinExistence type="predicted"/>
<name>A0A7S3XAP4_9CHLO</name>
<evidence type="ECO:0000256" key="5">
    <source>
        <dbReference type="ARBA" id="ARBA00022927"/>
    </source>
</evidence>
<dbReference type="InterPro" id="IPR011989">
    <property type="entry name" value="ARM-like"/>
</dbReference>
<dbReference type="Pfam" id="PF20252">
    <property type="entry name" value="BIG2_C"/>
    <property type="match status" value="1"/>
</dbReference>
<evidence type="ECO:0000313" key="9">
    <source>
        <dbReference type="EMBL" id="CAE0606288.1"/>
    </source>
</evidence>
<dbReference type="Gene3D" id="1.10.220.20">
    <property type="match status" value="1"/>
</dbReference>
<dbReference type="InterPro" id="IPR015403">
    <property type="entry name" value="Mon2/Sec7/BIG1-like_HDS"/>
</dbReference>
<keyword evidence="4" id="KW-0963">Cytoplasm</keyword>
<accession>A0A7S3XAP4</accession>
<dbReference type="Pfam" id="PF12783">
    <property type="entry name" value="Sec7-like_HUS"/>
    <property type="match status" value="1"/>
</dbReference>
<dbReference type="InterPro" id="IPR016024">
    <property type="entry name" value="ARM-type_fold"/>
</dbReference>
<dbReference type="GO" id="GO:0005085">
    <property type="term" value="F:guanyl-nucleotide exchange factor activity"/>
    <property type="evidence" value="ECO:0007669"/>
    <property type="project" value="InterPro"/>
</dbReference>
<evidence type="ECO:0000256" key="7">
    <source>
        <dbReference type="SAM" id="MobiDB-lite"/>
    </source>
</evidence>
<evidence type="ECO:0000256" key="6">
    <source>
        <dbReference type="ARBA" id="ARBA00023136"/>
    </source>
</evidence>
<dbReference type="EMBL" id="HBIS01000132">
    <property type="protein sequence ID" value="CAE0606288.1"/>
    <property type="molecule type" value="Transcribed_RNA"/>
</dbReference>
<dbReference type="GO" id="GO:0005829">
    <property type="term" value="C:cytosol"/>
    <property type="evidence" value="ECO:0007669"/>
    <property type="project" value="UniProtKB-SubCell"/>
</dbReference>
<dbReference type="FunFam" id="1.10.1000.11:FF:000003">
    <property type="entry name" value="Brefeldin A-inhibited guanine nucleotide-exchange protein 1"/>
    <property type="match status" value="1"/>
</dbReference>
<comment type="subcellular location">
    <subcellularLocation>
        <location evidence="2">Cytoplasm</location>
        <location evidence="2">Cytosol</location>
    </subcellularLocation>
    <subcellularLocation>
        <location evidence="1">Membrane</location>
    </subcellularLocation>
</comment>
<dbReference type="GO" id="GO:0016020">
    <property type="term" value="C:membrane"/>
    <property type="evidence" value="ECO:0007669"/>
    <property type="project" value="UniProtKB-SubCell"/>
</dbReference>
<dbReference type="InterPro" id="IPR000904">
    <property type="entry name" value="Sec7_dom"/>
</dbReference>
<dbReference type="CDD" id="cd00171">
    <property type="entry name" value="Sec7"/>
    <property type="match status" value="1"/>
</dbReference>
<feature type="compositionally biased region" description="Basic and acidic residues" evidence="7">
    <location>
        <begin position="466"/>
        <end position="477"/>
    </location>
</feature>